<dbReference type="Gene3D" id="3.40.190.10">
    <property type="entry name" value="Periplasmic binding protein-like II"/>
    <property type="match status" value="2"/>
</dbReference>
<accession>X0YSM6</accession>
<feature type="domain" description="PBP" evidence="1">
    <location>
        <begin position="22"/>
        <end position="245"/>
    </location>
</feature>
<evidence type="ECO:0000259" key="1">
    <source>
        <dbReference type="Pfam" id="PF12849"/>
    </source>
</evidence>
<dbReference type="PANTHER" id="PTHR37945:SF1">
    <property type="entry name" value="EXTRACELLULAR TUNGSTATE BINDING PROTEIN"/>
    <property type="match status" value="1"/>
</dbReference>
<proteinExistence type="predicted"/>
<name>X0YSM6_9ZZZZ</name>
<gene>
    <name evidence="2" type="ORF">S01H4_03781</name>
</gene>
<dbReference type="PANTHER" id="PTHR37945">
    <property type="entry name" value="EXTRACELLULAR TUNGSTATE BINDING PROTEIN"/>
    <property type="match status" value="1"/>
</dbReference>
<organism evidence="2">
    <name type="scientific">marine sediment metagenome</name>
    <dbReference type="NCBI Taxonomy" id="412755"/>
    <lineage>
        <taxon>unclassified sequences</taxon>
        <taxon>metagenomes</taxon>
        <taxon>ecological metagenomes</taxon>
    </lineage>
</organism>
<sequence length="270" mass="29893">MLSVLIITTSVFAFSCKDKVKNTEIILATTTSTYDSGLLDELIPVFEEETTYKVKSIAVGTGEAIAMGERGEADVILVHSREEEDRFVEEGYGTERRDVMHNDFVIIGPEDDPSDTSGLTAVEAYITISASEALFVSRGDDSGTNKKEIAIWEETGTTPQGDWYIESGQGMGETLRIADEKQAYTMTDRGTYLAQQNNLSLIVLVEGDEILFNPYRVIPVNPEKHKDIDINYEGAQAFVEFITGEKGQAIIKEFGVAEYGKPLFYPDVIK</sequence>
<dbReference type="InterPro" id="IPR024370">
    <property type="entry name" value="PBP_domain"/>
</dbReference>
<reference evidence="2" key="1">
    <citation type="journal article" date="2014" name="Front. Microbiol.">
        <title>High frequency of phylogenetically diverse reductive dehalogenase-homologous genes in deep subseafloor sedimentary metagenomes.</title>
        <authorList>
            <person name="Kawai M."/>
            <person name="Futagami T."/>
            <person name="Toyoda A."/>
            <person name="Takaki Y."/>
            <person name="Nishi S."/>
            <person name="Hori S."/>
            <person name="Arai W."/>
            <person name="Tsubouchi T."/>
            <person name="Morono Y."/>
            <person name="Uchiyama I."/>
            <person name="Ito T."/>
            <person name="Fujiyama A."/>
            <person name="Inagaki F."/>
            <person name="Takami H."/>
        </authorList>
    </citation>
    <scope>NUCLEOTIDE SEQUENCE</scope>
    <source>
        <strain evidence="2">Expedition CK06-06</strain>
    </source>
</reference>
<dbReference type="SUPFAM" id="SSF53850">
    <property type="entry name" value="Periplasmic binding protein-like II"/>
    <property type="match status" value="1"/>
</dbReference>
<protein>
    <recommendedName>
        <fullName evidence="1">PBP domain-containing protein</fullName>
    </recommendedName>
</protein>
<comment type="caution">
    <text evidence="2">The sequence shown here is derived from an EMBL/GenBank/DDBJ whole genome shotgun (WGS) entry which is preliminary data.</text>
</comment>
<evidence type="ECO:0000313" key="2">
    <source>
        <dbReference type="EMBL" id="GAG59464.1"/>
    </source>
</evidence>
<dbReference type="AlphaFoldDB" id="X0YSM6"/>
<dbReference type="EMBL" id="BART01000956">
    <property type="protein sequence ID" value="GAG59464.1"/>
    <property type="molecule type" value="Genomic_DNA"/>
</dbReference>
<dbReference type="Pfam" id="PF12849">
    <property type="entry name" value="PBP_like_2"/>
    <property type="match status" value="1"/>
</dbReference>
<dbReference type="InterPro" id="IPR052738">
    <property type="entry name" value="ABC-Tungstate_binding"/>
</dbReference>